<dbReference type="Proteomes" id="UP000054715">
    <property type="component" value="Unassembled WGS sequence"/>
</dbReference>
<gene>
    <name evidence="2" type="ORF">Ljam_0568</name>
</gene>
<evidence type="ECO:0000256" key="1">
    <source>
        <dbReference type="SAM" id="Phobius"/>
    </source>
</evidence>
<dbReference type="STRING" id="455.Ljam_0568"/>
<sequence>MSPEDKEFLDSLLKEIEPLLMDNIVPHDYASLKAQIVNQELMDELEALRELLAHKTDQFEDAFKTRCKERAKRNENTCLSFFALPLGSCNTLYWQIAERLFKPKTLGEMFELLLSDSASLINPEFYLDLPPNSTSEQLIAASKHASIELCAKPFAELTEAPDMKRLTQFIMAENWLFDINELAEFNFVHHQALLKTLQNKKSTLIEKLYQHNPSLQTLYTQLLTVNNQGQSLYEAIKHLIQELTLGGERFTGDVYASTKAQVAYTDFLSHLNSFPSPIKASFMALKTSYNLTLNEILDDLNQEDCVETGASRLREILDNPVNLSVLNTKPNLSQEEIDAIKNQYEKNSLPLTGNDSTNNLPANYLCTQLSRLEISDEFNYLDLLIAFPPSYYDSLLKFAQIKCKPTFPIKLLEMLKTGILSKEQLDALVEAIKNNVNKVGIIPALSYAVELKNYDLLESLLAISEPRQLTDFHLLSKEDTPLLWNIYQDEKACEIILSVWKSAEKSLNTFRARCLLEEEIDYPSDVTRRLETVPENERFEIVSIKNARGDNLAQSACYRTASLLTILELLPENKRISVILDKNNAGDTLLHRVDTGTLKGLLKLLPEKDRLEAINSKDNKNSAVIERLKLQQVTDLLDIFPEESRLEVFTYKNDNLFNVANNSDDLLKILSLLPENARLSLLRRECEDFTVFYWFISKIRYVSYIHNPNLFADFLLSFSENNRLEIIQMKDSEGTPFFNPDGWSLASLIATFNLFPKKDRLSIMLQENKMGKNFLQSLATAESLVLLKLLPEEDRFAALKCRPPNGSSLLEKSAGLVMLKPALEVLPKEERLSAILELFEKTQKKKIYELMGPTQFIDLLEALPKDDWFDTIGYIHQHNNFYLHHLVYLLIQKIDTATEVNLIHIEALQTVLVVLSEIPLVRIKNMQLASLVEFHRQIKQLKHHGSTLQEGKESESLDYLEGQKAIKLAEKFEGLAIQFIAAKNSDSNAQLQTIREEFKIALESGYQEMHTHRSLWKPILANIAIAATGIGLLVIIAKYLTTGSAFFAETQRQKMVHSIGHQLDCLAP</sequence>
<keyword evidence="1" id="KW-0812">Transmembrane</keyword>
<feature type="transmembrane region" description="Helical" evidence="1">
    <location>
        <begin position="1019"/>
        <end position="1040"/>
    </location>
</feature>
<dbReference type="OrthoDB" id="5635690at2"/>
<keyword evidence="1" id="KW-1133">Transmembrane helix</keyword>
<dbReference type="PATRIC" id="fig|455.5.peg.602"/>
<organism evidence="2 3">
    <name type="scientific">Legionella jamestowniensis</name>
    <dbReference type="NCBI Taxonomy" id="455"/>
    <lineage>
        <taxon>Bacteria</taxon>
        <taxon>Pseudomonadati</taxon>
        <taxon>Pseudomonadota</taxon>
        <taxon>Gammaproteobacteria</taxon>
        <taxon>Legionellales</taxon>
        <taxon>Legionellaceae</taxon>
        <taxon>Legionella</taxon>
    </lineage>
</organism>
<dbReference type="EMBL" id="LNYG01000008">
    <property type="protein sequence ID" value="KTD11374.1"/>
    <property type="molecule type" value="Genomic_DNA"/>
</dbReference>
<name>A0A0W0UU29_9GAMM</name>
<dbReference type="AlphaFoldDB" id="A0A0W0UU29"/>
<evidence type="ECO:0000313" key="2">
    <source>
        <dbReference type="EMBL" id="KTD11374.1"/>
    </source>
</evidence>
<keyword evidence="1" id="KW-0472">Membrane</keyword>
<evidence type="ECO:0000313" key="3">
    <source>
        <dbReference type="Proteomes" id="UP000054715"/>
    </source>
</evidence>
<reference evidence="2 3" key="1">
    <citation type="submission" date="2015-11" db="EMBL/GenBank/DDBJ databases">
        <title>Genomic analysis of 38 Legionella species identifies large and diverse effector repertoires.</title>
        <authorList>
            <person name="Burstein D."/>
            <person name="Amaro F."/>
            <person name="Zusman T."/>
            <person name="Lifshitz Z."/>
            <person name="Cohen O."/>
            <person name="Gilbert J.A."/>
            <person name="Pupko T."/>
            <person name="Shuman H.A."/>
            <person name="Segal G."/>
        </authorList>
    </citation>
    <scope>NUCLEOTIDE SEQUENCE [LARGE SCALE GENOMIC DNA]</scope>
    <source>
        <strain evidence="2 3">JA-26-G1-E2</strain>
    </source>
</reference>
<dbReference type="RefSeq" id="WP_058448620.1">
    <property type="nucleotide sequence ID" value="NZ_CAAAJF010000004.1"/>
</dbReference>
<comment type="caution">
    <text evidence="2">The sequence shown here is derived from an EMBL/GenBank/DDBJ whole genome shotgun (WGS) entry which is preliminary data.</text>
</comment>
<protein>
    <submittedName>
        <fullName evidence="2">Ankyrin repeat protein</fullName>
    </submittedName>
</protein>
<proteinExistence type="predicted"/>
<accession>A0A0W0UU29</accession>